<reference evidence="2 3" key="1">
    <citation type="journal article" date="2013" name="Proc. Natl. Acad. Sci. U.S.A.">
        <title>Fine-scale variation in meiotic recombination in Mimulus inferred from population shotgun sequencing.</title>
        <authorList>
            <person name="Hellsten U."/>
            <person name="Wright K.M."/>
            <person name="Jenkins J."/>
            <person name="Shu S."/>
            <person name="Yuan Y."/>
            <person name="Wessler S.R."/>
            <person name="Schmutz J."/>
            <person name="Willis J.H."/>
            <person name="Rokhsar D.S."/>
        </authorList>
    </citation>
    <scope>NUCLEOTIDE SEQUENCE [LARGE SCALE GENOMIC DNA]</scope>
    <source>
        <strain evidence="3">cv. DUN x IM62</strain>
    </source>
</reference>
<dbReference type="PhylomeDB" id="A0A022QA89"/>
<dbReference type="PANTHER" id="PTHR33270:SF18">
    <property type="entry name" value="OS02G0324700 PROTEIN"/>
    <property type="match status" value="1"/>
</dbReference>
<dbReference type="Proteomes" id="UP000030748">
    <property type="component" value="Unassembled WGS sequence"/>
</dbReference>
<protein>
    <recommendedName>
        <fullName evidence="1">DUF7054 domain-containing protein</fullName>
    </recommendedName>
</protein>
<gene>
    <name evidence="2" type="ORF">MIMGU_mgv1a024525mg</name>
</gene>
<dbReference type="KEGG" id="egt:105971198"/>
<dbReference type="Pfam" id="PF23156">
    <property type="entry name" value="DUF7054"/>
    <property type="match status" value="1"/>
</dbReference>
<dbReference type="InterPro" id="IPR040358">
    <property type="entry name" value="At4g22758-like"/>
</dbReference>
<dbReference type="OMA" id="KAWIMAQ"/>
<feature type="domain" description="DUF7054" evidence="1">
    <location>
        <begin position="14"/>
        <end position="96"/>
    </location>
</feature>
<organism evidence="2 3">
    <name type="scientific">Erythranthe guttata</name>
    <name type="common">Yellow monkey flower</name>
    <name type="synonym">Mimulus guttatus</name>
    <dbReference type="NCBI Taxonomy" id="4155"/>
    <lineage>
        <taxon>Eukaryota</taxon>
        <taxon>Viridiplantae</taxon>
        <taxon>Streptophyta</taxon>
        <taxon>Embryophyta</taxon>
        <taxon>Tracheophyta</taxon>
        <taxon>Spermatophyta</taxon>
        <taxon>Magnoliopsida</taxon>
        <taxon>eudicotyledons</taxon>
        <taxon>Gunneridae</taxon>
        <taxon>Pentapetalae</taxon>
        <taxon>asterids</taxon>
        <taxon>lamiids</taxon>
        <taxon>Lamiales</taxon>
        <taxon>Phrymaceae</taxon>
        <taxon>Erythranthe</taxon>
    </lineage>
</organism>
<dbReference type="PANTHER" id="PTHR33270">
    <property type="entry name" value="BNAC05G50380D PROTEIN"/>
    <property type="match status" value="1"/>
</dbReference>
<dbReference type="eggNOG" id="KOG4197">
    <property type="taxonomic scope" value="Eukaryota"/>
</dbReference>
<sequence>MFIHKQKKNLPSKGKRFLISITVLGSAGPIRFVVNEDDLVGAVMDTAMKSYARQGRLPVLGSDLNAFMLYSPFAGTQALLPCEKIGSAGIRDFILCKKPQIEMAITDDNNKASPKGSGSLRAFFNKSLHVKISFH</sequence>
<dbReference type="AlphaFoldDB" id="A0A022QA89"/>
<dbReference type="InterPro" id="IPR055482">
    <property type="entry name" value="DUF7054"/>
</dbReference>
<name>A0A022QA89_ERYGU</name>
<dbReference type="OrthoDB" id="1919859at2759"/>
<accession>A0A022QA89</accession>
<dbReference type="EMBL" id="KI631994">
    <property type="protein sequence ID" value="EYU25602.1"/>
    <property type="molecule type" value="Genomic_DNA"/>
</dbReference>
<evidence type="ECO:0000259" key="1">
    <source>
        <dbReference type="Pfam" id="PF23156"/>
    </source>
</evidence>
<proteinExistence type="predicted"/>
<evidence type="ECO:0000313" key="2">
    <source>
        <dbReference type="EMBL" id="EYU25602.1"/>
    </source>
</evidence>
<dbReference type="STRING" id="4155.A0A022QA89"/>
<keyword evidence="3" id="KW-1185">Reference proteome</keyword>
<evidence type="ECO:0000313" key="3">
    <source>
        <dbReference type="Proteomes" id="UP000030748"/>
    </source>
</evidence>